<keyword evidence="3" id="KW-1185">Reference proteome</keyword>
<evidence type="ECO:0000313" key="3">
    <source>
        <dbReference type="Proteomes" id="UP000175989"/>
    </source>
</evidence>
<dbReference type="OrthoDB" id="5395663at2"/>
<dbReference type="PATRIC" id="fig|762836.4.peg.435"/>
<organism evidence="2 3">
    <name type="scientific">Duganella phyllosphaerae</name>
    <dbReference type="NCBI Taxonomy" id="762836"/>
    <lineage>
        <taxon>Bacteria</taxon>
        <taxon>Pseudomonadati</taxon>
        <taxon>Pseudomonadota</taxon>
        <taxon>Betaproteobacteria</taxon>
        <taxon>Burkholderiales</taxon>
        <taxon>Oxalobacteraceae</taxon>
        <taxon>Telluria group</taxon>
        <taxon>Duganella</taxon>
    </lineage>
</organism>
<accession>A0A1E7X782</accession>
<evidence type="ECO:0000313" key="2">
    <source>
        <dbReference type="EMBL" id="OFA08858.1"/>
    </source>
</evidence>
<gene>
    <name evidence="2" type="ORF">DUPY_04100</name>
</gene>
<dbReference type="EMBL" id="LROM01000031">
    <property type="protein sequence ID" value="OFA08858.1"/>
    <property type="molecule type" value="Genomic_DNA"/>
</dbReference>
<comment type="caution">
    <text evidence="2">The sequence shown here is derived from an EMBL/GenBank/DDBJ whole genome shotgun (WGS) entry which is preliminary data.</text>
</comment>
<dbReference type="AlphaFoldDB" id="A0A1E7X782"/>
<evidence type="ECO:0000259" key="1">
    <source>
        <dbReference type="Pfam" id="PF07811"/>
    </source>
</evidence>
<proteinExistence type="predicted"/>
<sequence length="209" mass="22665">MLSDCKGWRQQRGIAALEFALLLPLLVFLIMAVTDFARGLQASSVLINLSRESANLAARSKLQLTDNSQAIMRAVAASAPPLDMNARGMLYITKLMGYKDSSGAITTVVLEQYRWDDSVNRLGFRVSGYAPPSRLWSCPSWNSTTGACNNIATGAAAPRIALMSGVLFEGEIIYAAESFYKFNVLFGNVSLGPLTVPSFGTNLYSMTVF</sequence>
<dbReference type="Proteomes" id="UP000175989">
    <property type="component" value="Unassembled WGS sequence"/>
</dbReference>
<name>A0A1E7X782_9BURK</name>
<dbReference type="RefSeq" id="WP_070246036.1">
    <property type="nucleotide sequence ID" value="NZ_LROM01000031.1"/>
</dbReference>
<reference evidence="3" key="1">
    <citation type="journal article" date="2016" name="Front. Microbiol.">
        <title>Molecular Keys to the Janthinobacterium and Duganella spp. Interaction with the Plant Pathogen Fusarium graminearum.</title>
        <authorList>
            <person name="Haack F.S."/>
            <person name="Poehlein A."/>
            <person name="Kroger C."/>
            <person name="Voigt C.A."/>
            <person name="Piepenbring M."/>
            <person name="Bode H.B."/>
            <person name="Daniel R."/>
            <person name="Schafer W."/>
            <person name="Streit W.R."/>
        </authorList>
    </citation>
    <scope>NUCLEOTIDE SEQUENCE [LARGE SCALE GENOMIC DNA]</scope>
    <source>
        <strain evidence="3">T54</strain>
    </source>
</reference>
<dbReference type="Pfam" id="PF07811">
    <property type="entry name" value="TadE"/>
    <property type="match status" value="1"/>
</dbReference>
<dbReference type="InterPro" id="IPR012495">
    <property type="entry name" value="TadE-like_dom"/>
</dbReference>
<feature type="domain" description="TadE-like" evidence="1">
    <location>
        <begin position="13"/>
        <end position="54"/>
    </location>
</feature>
<protein>
    <submittedName>
        <fullName evidence="2">TadE-like protein</fullName>
    </submittedName>
</protein>